<keyword evidence="2 5" id="KW-0378">Hydrolase</keyword>
<protein>
    <submittedName>
        <fullName evidence="5">Alpha/beta hydrolase</fullName>
    </submittedName>
</protein>
<feature type="domain" description="AB hydrolase-1" evidence="4">
    <location>
        <begin position="83"/>
        <end position="455"/>
    </location>
</feature>
<dbReference type="InterPro" id="IPR029058">
    <property type="entry name" value="AB_hydrolase_fold"/>
</dbReference>
<accession>A0AAE9ZBJ8</accession>
<dbReference type="SUPFAM" id="SSF53474">
    <property type="entry name" value="alpha/beta-Hydrolases"/>
    <property type="match status" value="1"/>
</dbReference>
<dbReference type="PANTHER" id="PTHR43248:SF25">
    <property type="entry name" value="AB HYDROLASE-1 DOMAIN-CONTAINING PROTEIN-RELATED"/>
    <property type="match status" value="1"/>
</dbReference>
<reference evidence="5" key="1">
    <citation type="submission" date="2023-02" db="EMBL/GenBank/DDBJ databases">
        <title>Genome sequence of Hyphococcus flavus.</title>
        <authorList>
            <person name="Rong J.-C."/>
            <person name="Zhao Q."/>
            <person name="Yi M."/>
            <person name="Wu J.-Y."/>
        </authorList>
    </citation>
    <scope>NUCLEOTIDE SEQUENCE</scope>
    <source>
        <strain evidence="5">MCCC 1K03223</strain>
    </source>
</reference>
<dbReference type="Pfam" id="PF00561">
    <property type="entry name" value="Abhydrolase_1"/>
    <property type="match status" value="1"/>
</dbReference>
<dbReference type="EMBL" id="CP118166">
    <property type="protein sequence ID" value="WDI30200.1"/>
    <property type="molecule type" value="Genomic_DNA"/>
</dbReference>
<dbReference type="InterPro" id="IPR000073">
    <property type="entry name" value="AB_hydrolase_1"/>
</dbReference>
<dbReference type="Gene3D" id="3.40.50.1820">
    <property type="entry name" value="alpha/beta hydrolase"/>
    <property type="match status" value="1"/>
</dbReference>
<gene>
    <name evidence="5" type="ORF">PUV54_09530</name>
</gene>
<evidence type="ECO:0000259" key="4">
    <source>
        <dbReference type="Pfam" id="PF00561"/>
    </source>
</evidence>
<name>A0AAE9ZBJ8_9PROT</name>
<feature type="chain" id="PRO_5042200371" evidence="3">
    <location>
        <begin position="24"/>
        <end position="488"/>
    </location>
</feature>
<dbReference type="RefSeq" id="WP_274491995.1">
    <property type="nucleotide sequence ID" value="NZ_CP118166.1"/>
</dbReference>
<evidence type="ECO:0000313" key="6">
    <source>
        <dbReference type="Proteomes" id="UP001214043"/>
    </source>
</evidence>
<dbReference type="Proteomes" id="UP001214043">
    <property type="component" value="Chromosome"/>
</dbReference>
<feature type="signal peptide" evidence="3">
    <location>
        <begin position="1"/>
        <end position="23"/>
    </location>
</feature>
<evidence type="ECO:0000313" key="5">
    <source>
        <dbReference type="EMBL" id="WDI30200.1"/>
    </source>
</evidence>
<comment type="similarity">
    <text evidence="1">Belongs to the peptidase S33 family.</text>
</comment>
<dbReference type="KEGG" id="hfl:PUV54_09530"/>
<evidence type="ECO:0000256" key="3">
    <source>
        <dbReference type="SAM" id="SignalP"/>
    </source>
</evidence>
<organism evidence="5 6">
    <name type="scientific">Hyphococcus flavus</name>
    <dbReference type="NCBI Taxonomy" id="1866326"/>
    <lineage>
        <taxon>Bacteria</taxon>
        <taxon>Pseudomonadati</taxon>
        <taxon>Pseudomonadota</taxon>
        <taxon>Alphaproteobacteria</taxon>
        <taxon>Parvularculales</taxon>
        <taxon>Parvularculaceae</taxon>
        <taxon>Hyphococcus</taxon>
    </lineage>
</organism>
<dbReference type="AlphaFoldDB" id="A0AAE9ZBJ8"/>
<evidence type="ECO:0000256" key="2">
    <source>
        <dbReference type="ARBA" id="ARBA00022801"/>
    </source>
</evidence>
<keyword evidence="3" id="KW-0732">Signal</keyword>
<dbReference type="PANTHER" id="PTHR43248">
    <property type="entry name" value="2-SUCCINYL-6-HYDROXY-2,4-CYCLOHEXADIENE-1-CARBOXYLATE SYNTHASE"/>
    <property type="match status" value="1"/>
</dbReference>
<keyword evidence="6" id="KW-1185">Reference proteome</keyword>
<dbReference type="PROSITE" id="PS51257">
    <property type="entry name" value="PROKAR_LIPOPROTEIN"/>
    <property type="match status" value="1"/>
</dbReference>
<proteinExistence type="inferred from homology"/>
<evidence type="ECO:0000256" key="1">
    <source>
        <dbReference type="ARBA" id="ARBA00010088"/>
    </source>
</evidence>
<sequence length="488" mass="52872">MLQKTGIALLTGASLAISACVTAAPPPQLAAEEPYLFEPRNGDRVEAFKGTFEVPENRADPNSRMITLGYVRFPSTNPNPGAPIVYLAGGPGGTGVGTAQGRRFPLFMKLRGVADVIAFDQRGTGLSNHLQDCETDLAYPLDKPLFEDAITALYQHAARQCKEFWAANDNDISAYNTLESARDLDDLRAALGAEKINLWSISYGTHLAMAAVKIMDERVDRIVMTGAEGLHQTVKLPKRTDEFYGRIQSAIDQDPAAKAVYPDIAAMMRRVHAKLDADPAVVEIEGEGGAPITLVFGKADMQLLSAFSSADPRNVAQVLALYLAVDARQYEPAAALLYRYLRSGTLELSPMSTAMDIASGISDDRLALVREQAKAGLVGSFLNFPMPHIKDALPELDLGEEFRSLPYSNTPTLLLTGMLDGRTYPDSQAEAVAGFSDVTQIYVENAGHNLFMSDPEIGERIFQFLSGEQVSEGTIVLPLPDFTAPLQN</sequence>
<dbReference type="InterPro" id="IPR051601">
    <property type="entry name" value="Serine_prot/Carboxylest_S33"/>
</dbReference>
<dbReference type="GO" id="GO:0016787">
    <property type="term" value="F:hydrolase activity"/>
    <property type="evidence" value="ECO:0007669"/>
    <property type="project" value="UniProtKB-KW"/>
</dbReference>